<comment type="caution">
    <text evidence="7">The sequence shown here is derived from an EMBL/GenBank/DDBJ whole genome shotgun (WGS) entry which is preliminary data.</text>
</comment>
<organism evidence="7 8">
    <name type="scientific">Candidatus Syntropharchaeum caldarium</name>
    <dbReference type="NCBI Taxonomy" id="1838285"/>
    <lineage>
        <taxon>Archaea</taxon>
        <taxon>Methanobacteriati</taxon>
        <taxon>Methanobacteriota</taxon>
        <taxon>Stenosarchaea group</taxon>
        <taxon>Methanomicrobia</taxon>
        <taxon>Methanosarcinales</taxon>
        <taxon>ANME-2 cluster</taxon>
        <taxon>Candidatus Syntropharchaeum</taxon>
    </lineage>
</organism>
<evidence type="ECO:0000256" key="5">
    <source>
        <dbReference type="ARBA" id="ARBA00023014"/>
    </source>
</evidence>
<dbReference type="SUPFAM" id="SSF102114">
    <property type="entry name" value="Radical SAM enzymes"/>
    <property type="match status" value="1"/>
</dbReference>
<evidence type="ECO:0000256" key="4">
    <source>
        <dbReference type="ARBA" id="ARBA00023004"/>
    </source>
</evidence>
<keyword evidence="4" id="KW-0408">Iron</keyword>
<dbReference type="GO" id="GO:0003824">
    <property type="term" value="F:catalytic activity"/>
    <property type="evidence" value="ECO:0007669"/>
    <property type="project" value="InterPro"/>
</dbReference>
<gene>
    <name evidence="7" type="ORF">SCAL_000491</name>
</gene>
<dbReference type="PIRSF" id="PIRSF004954">
    <property type="entry name" value="Radical_SAM"/>
    <property type="match status" value="1"/>
</dbReference>
<dbReference type="InterPro" id="IPR058240">
    <property type="entry name" value="rSAM_sf"/>
</dbReference>
<name>A0A1F2PCQ1_9EURY</name>
<accession>A0A1F2PCQ1</accession>
<keyword evidence="3" id="KW-0479">Metal-binding</keyword>
<dbReference type="AlphaFoldDB" id="A0A1F2PCQ1"/>
<proteinExistence type="predicted"/>
<keyword evidence="5" id="KW-0411">Iron-sulfur</keyword>
<reference evidence="7" key="1">
    <citation type="submission" date="2016-05" db="EMBL/GenBank/DDBJ databases">
        <title>Microbial consortia oxidize butane by reversing methanogenesis.</title>
        <authorList>
            <person name="Laso-Perez R."/>
            <person name="Richter M."/>
            <person name="Wegener G."/>
            <person name="Musat F."/>
        </authorList>
    </citation>
    <scope>NUCLEOTIDE SEQUENCE [LARGE SCALE GENOMIC DNA]</scope>
    <source>
        <strain evidence="7">BOX2</strain>
    </source>
</reference>
<dbReference type="CDD" id="cd01335">
    <property type="entry name" value="Radical_SAM"/>
    <property type="match status" value="1"/>
</dbReference>
<evidence type="ECO:0000256" key="1">
    <source>
        <dbReference type="ARBA" id="ARBA00001966"/>
    </source>
</evidence>
<dbReference type="PROSITE" id="PS51918">
    <property type="entry name" value="RADICAL_SAM"/>
    <property type="match status" value="1"/>
</dbReference>
<dbReference type="Proteomes" id="UP000186940">
    <property type="component" value="Unassembled WGS sequence"/>
</dbReference>
<dbReference type="PANTHER" id="PTHR43409">
    <property type="entry name" value="ANAEROBIC MAGNESIUM-PROTOPORPHYRIN IX MONOMETHYL ESTER CYCLASE-RELATED"/>
    <property type="match status" value="1"/>
</dbReference>
<evidence type="ECO:0000256" key="2">
    <source>
        <dbReference type="ARBA" id="ARBA00022691"/>
    </source>
</evidence>
<dbReference type="PATRIC" id="fig|1838285.3.peg.498"/>
<evidence type="ECO:0000259" key="6">
    <source>
        <dbReference type="PROSITE" id="PS51918"/>
    </source>
</evidence>
<evidence type="ECO:0000313" key="7">
    <source>
        <dbReference type="EMBL" id="OFV68815.1"/>
    </source>
</evidence>
<dbReference type="SFLD" id="SFLDG01082">
    <property type="entry name" value="B12-binding_domain_containing"/>
    <property type="match status" value="1"/>
</dbReference>
<feature type="domain" description="Radical SAM core" evidence="6">
    <location>
        <begin position="24"/>
        <end position="258"/>
    </location>
</feature>
<comment type="cofactor">
    <cofactor evidence="1">
        <name>[4Fe-4S] cluster</name>
        <dbReference type="ChEBI" id="CHEBI:49883"/>
    </cofactor>
</comment>
<dbReference type="Pfam" id="PF04055">
    <property type="entry name" value="Radical_SAM"/>
    <property type="match status" value="1"/>
</dbReference>
<keyword evidence="2" id="KW-0949">S-adenosyl-L-methionine</keyword>
<dbReference type="GO" id="GO:0051536">
    <property type="term" value="F:iron-sulfur cluster binding"/>
    <property type="evidence" value="ECO:0007669"/>
    <property type="project" value="UniProtKB-KW"/>
</dbReference>
<sequence>MVTKHKYGSANRVYLGIGWDIIDFKPIRAVTIILRTSGCHWRRCKICNYYLDGASRPPSDEDLISQIDDAISRFPEGELMVKIFTSGSFFDTREITEDLQKKLIERLPIDRIRKLIIESRPEFVTPSSIKYPSEIFDNFEVAIGLETTSDAIRRNSIDKGFNFEEFKHAVKVAAEAGAGIRTYLLLKPPYLTEKEAIDDMLKSAEELIPYTKTISLNLTTVREHTPLYDLWKKGYYRPPWLWSAVEVMKQIRADRRFDDIAIISDPIAAGKPWGPHNCRKCDNIVKDAIRHFSITQDLKDLSRLDCSCKRLWEKVLELEKFTHGVPLA</sequence>
<dbReference type="SFLD" id="SFLDS00029">
    <property type="entry name" value="Radical_SAM"/>
    <property type="match status" value="1"/>
</dbReference>
<evidence type="ECO:0000313" key="8">
    <source>
        <dbReference type="Proteomes" id="UP000186940"/>
    </source>
</evidence>
<dbReference type="SMART" id="SM00729">
    <property type="entry name" value="Elp3"/>
    <property type="match status" value="1"/>
</dbReference>
<dbReference type="EMBL" id="LYOS01000001">
    <property type="protein sequence ID" value="OFV68815.1"/>
    <property type="molecule type" value="Genomic_DNA"/>
</dbReference>
<keyword evidence="8" id="KW-1185">Reference proteome</keyword>
<protein>
    <submittedName>
        <fullName evidence="7">Radical SAM protein</fullName>
    </submittedName>
</protein>
<dbReference type="InterPro" id="IPR007197">
    <property type="entry name" value="rSAM"/>
</dbReference>
<dbReference type="STRING" id="1838285.SCAL_000491"/>
<dbReference type="InterPro" id="IPR005909">
    <property type="entry name" value="RaSEA"/>
</dbReference>
<dbReference type="InterPro" id="IPR051198">
    <property type="entry name" value="BchE-like"/>
</dbReference>
<dbReference type="NCBIfam" id="TIGR01210">
    <property type="entry name" value="archaeosine biosynthesis radical SAM protein RaSEA"/>
    <property type="match status" value="1"/>
</dbReference>
<dbReference type="InterPro" id="IPR006638">
    <property type="entry name" value="Elp3/MiaA/NifB-like_rSAM"/>
</dbReference>
<dbReference type="GO" id="GO:0046872">
    <property type="term" value="F:metal ion binding"/>
    <property type="evidence" value="ECO:0007669"/>
    <property type="project" value="UniProtKB-KW"/>
</dbReference>
<evidence type="ECO:0000256" key="3">
    <source>
        <dbReference type="ARBA" id="ARBA00022723"/>
    </source>
</evidence>